<organism evidence="2 3">
    <name type="scientific">Coemansia spiralis</name>
    <dbReference type="NCBI Taxonomy" id="417178"/>
    <lineage>
        <taxon>Eukaryota</taxon>
        <taxon>Fungi</taxon>
        <taxon>Fungi incertae sedis</taxon>
        <taxon>Zoopagomycota</taxon>
        <taxon>Kickxellomycotina</taxon>
        <taxon>Kickxellomycetes</taxon>
        <taxon>Kickxellales</taxon>
        <taxon>Kickxellaceae</taxon>
        <taxon>Coemansia</taxon>
    </lineage>
</organism>
<feature type="compositionally biased region" description="Basic residues" evidence="1">
    <location>
        <begin position="87"/>
        <end position="101"/>
    </location>
</feature>
<evidence type="ECO:0000313" key="2">
    <source>
        <dbReference type="EMBL" id="KAJ2679385.1"/>
    </source>
</evidence>
<dbReference type="AlphaFoldDB" id="A0A9W8G5V2"/>
<feature type="compositionally biased region" description="Polar residues" evidence="1">
    <location>
        <begin position="106"/>
        <end position="120"/>
    </location>
</feature>
<evidence type="ECO:0000256" key="1">
    <source>
        <dbReference type="SAM" id="MobiDB-lite"/>
    </source>
</evidence>
<comment type="caution">
    <text evidence="2">The sequence shown here is derived from an EMBL/GenBank/DDBJ whole genome shotgun (WGS) entry which is preliminary data.</text>
</comment>
<accession>A0A9W8G5V2</accession>
<feature type="compositionally biased region" description="Basic residues" evidence="1">
    <location>
        <begin position="42"/>
        <end position="51"/>
    </location>
</feature>
<dbReference type="Proteomes" id="UP001151518">
    <property type="component" value="Unassembled WGS sequence"/>
</dbReference>
<gene>
    <name evidence="2" type="ORF">GGI25_001520</name>
</gene>
<feature type="region of interest" description="Disordered" evidence="1">
    <location>
        <begin position="77"/>
        <end position="174"/>
    </location>
</feature>
<proteinExistence type="predicted"/>
<protein>
    <submittedName>
        <fullName evidence="2">Uncharacterized protein</fullName>
    </submittedName>
</protein>
<reference evidence="2" key="1">
    <citation type="submission" date="2022-07" db="EMBL/GenBank/DDBJ databases">
        <title>Phylogenomic reconstructions and comparative analyses of Kickxellomycotina fungi.</title>
        <authorList>
            <person name="Reynolds N.K."/>
            <person name="Stajich J.E."/>
            <person name="Barry K."/>
            <person name="Grigoriev I.V."/>
            <person name="Crous P."/>
            <person name="Smith M.E."/>
        </authorList>
    </citation>
    <scope>NUCLEOTIDE SEQUENCE</scope>
    <source>
        <strain evidence="2">NRRL 3115</strain>
    </source>
</reference>
<feature type="region of interest" description="Disordered" evidence="1">
    <location>
        <begin position="33"/>
        <end position="61"/>
    </location>
</feature>
<feature type="compositionally biased region" description="Low complexity" evidence="1">
    <location>
        <begin position="131"/>
        <end position="141"/>
    </location>
</feature>
<dbReference type="EMBL" id="JANBTW010000012">
    <property type="protein sequence ID" value="KAJ2679385.1"/>
    <property type="molecule type" value="Genomic_DNA"/>
</dbReference>
<sequence length="276" mass="30978">MAELAAEYKVLYQYSNGLWAPRPNIITIRLQRKNDGTNATHKQQKHGRSKLGKGEEPAGAGDSAINVLDVMAECEVSNTKVTSKQQDRKRKKKTKCKKTKRKQNESSRAVANSVHQSHGQLKSRKGKEPASADASDSAVDVLAECKMDAVKGNTNSGRSKPKHTRRKNRKKRAGCDLIKSISDNSTLTDKQESNYLQNRRVVEMRMAGGKMICNKVKHLVPGNAVEKLERKPGKFFCRTIDIAKFRDYVATRAERSQMFLSEFYKNTMAMHATSGY</sequence>
<feature type="compositionally biased region" description="Basic residues" evidence="1">
    <location>
        <begin position="159"/>
        <end position="172"/>
    </location>
</feature>
<name>A0A9W8G5V2_9FUNG</name>
<evidence type="ECO:0000313" key="3">
    <source>
        <dbReference type="Proteomes" id="UP001151518"/>
    </source>
</evidence>